<dbReference type="InterPro" id="IPR004045">
    <property type="entry name" value="Glutathione_S-Trfase_N"/>
</dbReference>
<gene>
    <name evidence="7" type="ORF">EIP91_003684</name>
</gene>
<dbReference type="PROSITE" id="PS50404">
    <property type="entry name" value="GST_NTER"/>
    <property type="match status" value="1"/>
</dbReference>
<dbReference type="GO" id="GO:0004364">
    <property type="term" value="F:glutathione transferase activity"/>
    <property type="evidence" value="ECO:0007669"/>
    <property type="project" value="UniProtKB-EC"/>
</dbReference>
<dbReference type="GO" id="GO:0043295">
    <property type="term" value="F:glutathione binding"/>
    <property type="evidence" value="ECO:0007669"/>
    <property type="project" value="TreeGrafter"/>
</dbReference>
<dbReference type="OrthoDB" id="249703at2759"/>
<feature type="domain" description="GST C-terminal" evidence="6">
    <location>
        <begin position="92"/>
        <end position="221"/>
    </location>
</feature>
<evidence type="ECO:0000259" key="5">
    <source>
        <dbReference type="PROSITE" id="PS50404"/>
    </source>
</evidence>
<evidence type="ECO:0000313" key="8">
    <source>
        <dbReference type="Proteomes" id="UP000292702"/>
    </source>
</evidence>
<dbReference type="SUPFAM" id="SSF52833">
    <property type="entry name" value="Thioredoxin-like"/>
    <property type="match status" value="1"/>
</dbReference>
<comment type="caution">
    <text evidence="7">The sequence shown here is derived from an EMBL/GenBank/DDBJ whole genome shotgun (WGS) entry which is preliminary data.</text>
</comment>
<protein>
    <recommendedName>
        <fullName evidence="2">glutathione transferase</fullName>
        <ecNumber evidence="2">2.5.1.18</ecNumber>
    </recommendedName>
</protein>
<dbReference type="InterPro" id="IPR040079">
    <property type="entry name" value="Glutathione_S-Trfase"/>
</dbReference>
<evidence type="ECO:0000256" key="1">
    <source>
        <dbReference type="ARBA" id="ARBA00010128"/>
    </source>
</evidence>
<name>A0A4R0RLN0_9APHY</name>
<dbReference type="InterPro" id="IPR036282">
    <property type="entry name" value="Glutathione-S-Trfase_C_sf"/>
</dbReference>
<dbReference type="PANTHER" id="PTHR43900:SF3">
    <property type="entry name" value="GLUTATHIONE S-TRANSFERASE RHO"/>
    <property type="match status" value="1"/>
</dbReference>
<reference evidence="7 8" key="1">
    <citation type="submission" date="2018-11" db="EMBL/GenBank/DDBJ databases">
        <title>Genome assembly of Steccherinum ochraceum LE-BIN_3174, the white-rot fungus of the Steccherinaceae family (The Residual Polyporoid clade, Polyporales, Basidiomycota).</title>
        <authorList>
            <person name="Fedorova T.V."/>
            <person name="Glazunova O.A."/>
            <person name="Landesman E.O."/>
            <person name="Moiseenko K.V."/>
            <person name="Psurtseva N.V."/>
            <person name="Savinova O.S."/>
            <person name="Shakhova N.V."/>
            <person name="Tyazhelova T.V."/>
            <person name="Vasina D.V."/>
        </authorList>
    </citation>
    <scope>NUCLEOTIDE SEQUENCE [LARGE SCALE GENOMIC DNA]</scope>
    <source>
        <strain evidence="7 8">LE-BIN_3174</strain>
    </source>
</reference>
<dbReference type="PROSITE" id="PS50405">
    <property type="entry name" value="GST_CTER"/>
    <property type="match status" value="1"/>
</dbReference>
<comment type="similarity">
    <text evidence="1">Belongs to the GST superfamily. Phi family.</text>
</comment>
<dbReference type="Pfam" id="PF00043">
    <property type="entry name" value="GST_C"/>
    <property type="match status" value="1"/>
</dbReference>
<organism evidence="7 8">
    <name type="scientific">Steccherinum ochraceum</name>
    <dbReference type="NCBI Taxonomy" id="92696"/>
    <lineage>
        <taxon>Eukaryota</taxon>
        <taxon>Fungi</taxon>
        <taxon>Dikarya</taxon>
        <taxon>Basidiomycota</taxon>
        <taxon>Agaricomycotina</taxon>
        <taxon>Agaricomycetes</taxon>
        <taxon>Polyporales</taxon>
        <taxon>Steccherinaceae</taxon>
        <taxon>Steccherinum</taxon>
    </lineage>
</organism>
<dbReference type="SFLD" id="SFLDS00019">
    <property type="entry name" value="Glutathione_Transferase_(cytos"/>
    <property type="match status" value="1"/>
</dbReference>
<keyword evidence="8" id="KW-1185">Reference proteome</keyword>
<proteinExistence type="inferred from homology"/>
<dbReference type="PANTHER" id="PTHR43900">
    <property type="entry name" value="GLUTATHIONE S-TRANSFERASE RHO"/>
    <property type="match status" value="1"/>
</dbReference>
<feature type="domain" description="GST N-terminal" evidence="5">
    <location>
        <begin position="1"/>
        <end position="84"/>
    </location>
</feature>
<evidence type="ECO:0000259" key="6">
    <source>
        <dbReference type="PROSITE" id="PS50405"/>
    </source>
</evidence>
<dbReference type="InterPro" id="IPR010987">
    <property type="entry name" value="Glutathione-S-Trfase_C-like"/>
</dbReference>
<dbReference type="Gene3D" id="3.40.30.10">
    <property type="entry name" value="Glutaredoxin"/>
    <property type="match status" value="1"/>
</dbReference>
<keyword evidence="3" id="KW-0808">Transferase</keyword>
<dbReference type="FunFam" id="1.20.1050.10:FF:000004">
    <property type="entry name" value="Glutathione S-transferase F2"/>
    <property type="match status" value="1"/>
</dbReference>
<dbReference type="GO" id="GO:0006749">
    <property type="term" value="P:glutathione metabolic process"/>
    <property type="evidence" value="ECO:0007669"/>
    <property type="project" value="TreeGrafter"/>
</dbReference>
<dbReference type="Gene3D" id="1.20.1050.10">
    <property type="match status" value="1"/>
</dbReference>
<dbReference type="STRING" id="92696.A0A4R0RLN0"/>
<dbReference type="EMBL" id="RWJN01000219">
    <property type="protein sequence ID" value="TCD64728.1"/>
    <property type="molecule type" value="Genomic_DNA"/>
</dbReference>
<dbReference type="FunFam" id="3.40.30.10:FF:000016">
    <property type="entry name" value="Glutathione S-transferase F2"/>
    <property type="match status" value="1"/>
</dbReference>
<sequence length="221" mass="25243">MPIQIFGVPLSVSVRRSLIAFKELQVPYDLVNVDITKEGYKTDTLLKNQPFGQIPYIHDSDNDLNLFESRAIARYIILKYDKENKSGLLPRDIVGTAKFEQAASFELTKFEPFAASLSSELVFKPVLFKKETDQEEVKKAFVGLNSTLDVYEQILSQQKYLAGDHVTLADLFHLSLGTLLTEFAKVDVMTTDKRPHVQKWWKDISSRPTWLEIKANLYPLA</sequence>
<evidence type="ECO:0000256" key="4">
    <source>
        <dbReference type="ARBA" id="ARBA00047960"/>
    </source>
</evidence>
<dbReference type="SFLD" id="SFLDG00358">
    <property type="entry name" value="Main_(cytGST)"/>
    <property type="match status" value="1"/>
</dbReference>
<dbReference type="InterPro" id="IPR036249">
    <property type="entry name" value="Thioredoxin-like_sf"/>
</dbReference>
<dbReference type="GO" id="GO:0005737">
    <property type="term" value="C:cytoplasm"/>
    <property type="evidence" value="ECO:0007669"/>
    <property type="project" value="TreeGrafter"/>
</dbReference>
<evidence type="ECO:0000256" key="3">
    <source>
        <dbReference type="ARBA" id="ARBA00022679"/>
    </source>
</evidence>
<dbReference type="GO" id="GO:0009636">
    <property type="term" value="P:response to toxic substance"/>
    <property type="evidence" value="ECO:0007669"/>
    <property type="project" value="UniProtKB-ARBA"/>
</dbReference>
<dbReference type="SUPFAM" id="SSF47616">
    <property type="entry name" value="GST C-terminal domain-like"/>
    <property type="match status" value="1"/>
</dbReference>
<evidence type="ECO:0000256" key="2">
    <source>
        <dbReference type="ARBA" id="ARBA00012452"/>
    </source>
</evidence>
<dbReference type="AlphaFoldDB" id="A0A4R0RLN0"/>
<dbReference type="Proteomes" id="UP000292702">
    <property type="component" value="Unassembled WGS sequence"/>
</dbReference>
<dbReference type="InterPro" id="IPR004046">
    <property type="entry name" value="GST_C"/>
</dbReference>
<evidence type="ECO:0000313" key="7">
    <source>
        <dbReference type="EMBL" id="TCD64728.1"/>
    </source>
</evidence>
<accession>A0A4R0RLN0</accession>
<comment type="catalytic activity">
    <reaction evidence="4">
        <text>RX + glutathione = an S-substituted glutathione + a halide anion + H(+)</text>
        <dbReference type="Rhea" id="RHEA:16437"/>
        <dbReference type="ChEBI" id="CHEBI:15378"/>
        <dbReference type="ChEBI" id="CHEBI:16042"/>
        <dbReference type="ChEBI" id="CHEBI:17792"/>
        <dbReference type="ChEBI" id="CHEBI:57925"/>
        <dbReference type="ChEBI" id="CHEBI:90779"/>
        <dbReference type="EC" id="2.5.1.18"/>
    </reaction>
</comment>
<dbReference type="EC" id="2.5.1.18" evidence="2"/>
<dbReference type="Pfam" id="PF02798">
    <property type="entry name" value="GST_N"/>
    <property type="match status" value="1"/>
</dbReference>